<feature type="region of interest" description="Disordered" evidence="1">
    <location>
        <begin position="1"/>
        <end position="47"/>
    </location>
</feature>
<dbReference type="AlphaFoldDB" id="A0A091E414"/>
<sequence>MADGGEQKDIPKRLASGAAPSQDSVQKDGATSIPPQKQLPSATTGLPFQMAARKVEPFTYSNPDGANYCDSNCAPSTLHLAYGHPNAAAQCACLLAVSEQIPLEKQQVGGADSLSEDF</sequence>
<dbReference type="Proteomes" id="UP000028990">
    <property type="component" value="Unassembled WGS sequence"/>
</dbReference>
<protein>
    <submittedName>
        <fullName evidence="2">Uncharacterized protein</fullName>
    </submittedName>
</protein>
<organism evidence="2 3">
    <name type="scientific">Fukomys damarensis</name>
    <name type="common">Damaraland mole rat</name>
    <name type="synonym">Cryptomys damarensis</name>
    <dbReference type="NCBI Taxonomy" id="885580"/>
    <lineage>
        <taxon>Eukaryota</taxon>
        <taxon>Metazoa</taxon>
        <taxon>Chordata</taxon>
        <taxon>Craniata</taxon>
        <taxon>Vertebrata</taxon>
        <taxon>Euteleostomi</taxon>
        <taxon>Mammalia</taxon>
        <taxon>Eutheria</taxon>
        <taxon>Euarchontoglires</taxon>
        <taxon>Glires</taxon>
        <taxon>Rodentia</taxon>
        <taxon>Hystricomorpha</taxon>
        <taxon>Bathyergidae</taxon>
        <taxon>Fukomys</taxon>
    </lineage>
</organism>
<evidence type="ECO:0000313" key="3">
    <source>
        <dbReference type="Proteomes" id="UP000028990"/>
    </source>
</evidence>
<proteinExistence type="predicted"/>
<gene>
    <name evidence="2" type="ORF">H920_01129</name>
</gene>
<reference evidence="2 3" key="1">
    <citation type="submission" date="2013-11" db="EMBL/GenBank/DDBJ databases">
        <title>The Damaraland mole rat (Fukomys damarensis) genome and evolution of African mole rats.</title>
        <authorList>
            <person name="Gladyshev V.N."/>
            <person name="Fang X."/>
        </authorList>
    </citation>
    <scope>NUCLEOTIDE SEQUENCE [LARGE SCALE GENOMIC DNA]</scope>
    <source>
        <tissue evidence="2">Liver</tissue>
    </source>
</reference>
<feature type="compositionally biased region" description="Basic and acidic residues" evidence="1">
    <location>
        <begin position="1"/>
        <end position="12"/>
    </location>
</feature>
<keyword evidence="3" id="KW-1185">Reference proteome</keyword>
<evidence type="ECO:0000313" key="2">
    <source>
        <dbReference type="EMBL" id="KFO37463.1"/>
    </source>
</evidence>
<dbReference type="EMBL" id="KN120828">
    <property type="protein sequence ID" value="KFO37463.1"/>
    <property type="molecule type" value="Genomic_DNA"/>
</dbReference>
<evidence type="ECO:0000256" key="1">
    <source>
        <dbReference type="SAM" id="MobiDB-lite"/>
    </source>
</evidence>
<feature type="compositionally biased region" description="Polar residues" evidence="1">
    <location>
        <begin position="33"/>
        <end position="46"/>
    </location>
</feature>
<accession>A0A091E414</accession>
<name>A0A091E414_FUKDA</name>